<evidence type="ECO:0000313" key="6">
    <source>
        <dbReference type="EMBL" id="TXS90421.1"/>
    </source>
</evidence>
<dbReference type="InterPro" id="IPR010255">
    <property type="entry name" value="Haem_peroxidase_sf"/>
</dbReference>
<evidence type="ECO:0000256" key="2">
    <source>
        <dbReference type="ARBA" id="ARBA00022821"/>
    </source>
</evidence>
<dbReference type="AlphaFoldDB" id="A0A5C8ZSY2"/>
<sequence>MRVIVPRCLVPVVLAGALSACSESQDSDKTGEQAKSDTSACVSLLRAGFRDFPDDRSRRFLGKVGEDAARCRGGQRAMDYRHTPWVDWANYWAAGDMTSREDPDGPLTLIGEHIKPDGRGVDGALMDLEYQRIELIKFNLFDNDTYETYVKGRGTDDDRVSGPNVKVWPEMRLTPSDPAFAAVGGEGEQRCSGELVRYRTLTGICNDVFNPRIGATGTPFARNVSFDATFPRLQLNELAVNRHRDEEHGLRIGLLKPDPQRISRELFTRQQSSPGDCDLGRGSACDYLPAPFFNVLAAYWIQFMTHDWFSHTREGRNRPGLEAVGCDDPEATGCRPGDRAERIITAATGPAPTFEHGGASYQKRAHTTTPNLVTAWWDASQIYGFDDVSARRVLRDPDDPAKLLQPEGYLPLFSSCLPDCPMQSQWSGQEVAAFPANWSIGMSFYHNLFVREHNHFVDAFRNQQRERPDLDSGLRNPARPNDVIRYAQVSDEEIFQAARLVVAAEIAKIHTIEWTTQLLYDEPLFLAMNSNWFGLFNVGEANPVSRVLDRILDRQRNLPSKVSAKAADKLGREGGGDKDNAIYSVFASGAGIFGLNNRMGRDWDITDPADLNRGVNHFGAPFNFPEEFTTVYRLHPLLPDIIEMRDTEQPNRIGGSVPVVATVRGAASGLMREHGLADWALSMGRQRLGLLHLQNHPLFLQNLEMPHLESPSGQLDIVALDVLRDRERGVPRFNEFRRQIGLKSLSGFDDFIDQRLAPDDPARKQQQAVIDKLRALYGTHTCDASKIISTAQRDDEGQFINDCLGHPDGSVVDNIEDVDTVVGWLAEYTRPHGFAISETQFHIFILNASRRLFSDRFFTSSFRPEFYSQLGYDWVLYNGSLEGCPYPPEDREGRGKNCYEPEQSNGHHTLVSPLKRLLLRNVPELASELRHVVNVFDPWARDRGEYYDLSWKPRQDAIDDPAFGGAGQP</sequence>
<dbReference type="SUPFAM" id="SSF48113">
    <property type="entry name" value="Heme-dependent peroxidases"/>
    <property type="match status" value="1"/>
</dbReference>
<evidence type="ECO:0000256" key="5">
    <source>
        <dbReference type="ARBA" id="ARBA00023004"/>
    </source>
</evidence>
<dbReference type="InterPro" id="IPR037120">
    <property type="entry name" value="Haem_peroxidase_sf_animal"/>
</dbReference>
<dbReference type="InterPro" id="IPR050783">
    <property type="entry name" value="Oxylipin_biosynth_metab"/>
</dbReference>
<dbReference type="InterPro" id="IPR019791">
    <property type="entry name" value="Haem_peroxidase_animal"/>
</dbReference>
<organism evidence="6 7">
    <name type="scientific">Parahaliea aestuarii</name>
    <dbReference type="NCBI Taxonomy" id="1852021"/>
    <lineage>
        <taxon>Bacteria</taxon>
        <taxon>Pseudomonadati</taxon>
        <taxon>Pseudomonadota</taxon>
        <taxon>Gammaproteobacteria</taxon>
        <taxon>Cellvibrionales</taxon>
        <taxon>Halieaceae</taxon>
        <taxon>Parahaliea</taxon>
    </lineage>
</organism>
<proteinExistence type="predicted"/>
<dbReference type="RefSeq" id="WP_148064947.1">
    <property type="nucleotide sequence ID" value="NZ_VRYZ01000006.1"/>
</dbReference>
<dbReference type="EMBL" id="VRYZ01000006">
    <property type="protein sequence ID" value="TXS90421.1"/>
    <property type="molecule type" value="Genomic_DNA"/>
</dbReference>
<dbReference type="GO" id="GO:0020037">
    <property type="term" value="F:heme binding"/>
    <property type="evidence" value="ECO:0007669"/>
    <property type="project" value="InterPro"/>
</dbReference>
<reference evidence="6 7" key="1">
    <citation type="submission" date="2019-08" db="EMBL/GenBank/DDBJ databases">
        <title>Parahaliea maris sp. nov., isolated from the surface seawater.</title>
        <authorList>
            <person name="Liu Y."/>
        </authorList>
    </citation>
    <scope>NUCLEOTIDE SEQUENCE [LARGE SCALE GENOMIC DNA]</scope>
    <source>
        <strain evidence="6 7">S2-26</strain>
    </source>
</reference>
<accession>A0A5C8ZSY2</accession>
<keyword evidence="5" id="KW-0408">Iron</keyword>
<keyword evidence="7" id="KW-1185">Reference proteome</keyword>
<evidence type="ECO:0000256" key="4">
    <source>
        <dbReference type="ARBA" id="ARBA00023002"/>
    </source>
</evidence>
<evidence type="ECO:0000313" key="7">
    <source>
        <dbReference type="Proteomes" id="UP000321933"/>
    </source>
</evidence>
<keyword evidence="4" id="KW-0560">Oxidoreductase</keyword>
<dbReference type="GO" id="GO:0006979">
    <property type="term" value="P:response to oxidative stress"/>
    <property type="evidence" value="ECO:0007669"/>
    <property type="project" value="InterPro"/>
</dbReference>
<dbReference type="PANTHER" id="PTHR11903">
    <property type="entry name" value="PROSTAGLANDIN G/H SYNTHASE"/>
    <property type="match status" value="1"/>
</dbReference>
<gene>
    <name evidence="6" type="ORF">FVW59_13845</name>
</gene>
<dbReference type="OrthoDB" id="9765610at2"/>
<keyword evidence="2" id="KW-0611">Plant defense</keyword>
<evidence type="ECO:0000256" key="1">
    <source>
        <dbReference type="ARBA" id="ARBA00022723"/>
    </source>
</evidence>
<evidence type="ECO:0000256" key="3">
    <source>
        <dbReference type="ARBA" id="ARBA00022964"/>
    </source>
</evidence>
<dbReference type="PROSITE" id="PS50292">
    <property type="entry name" value="PEROXIDASE_3"/>
    <property type="match status" value="1"/>
</dbReference>
<comment type="caution">
    <text evidence="6">The sequence shown here is derived from an EMBL/GenBank/DDBJ whole genome shotgun (WGS) entry which is preliminary data.</text>
</comment>
<dbReference type="GO" id="GO:0046872">
    <property type="term" value="F:metal ion binding"/>
    <property type="evidence" value="ECO:0007669"/>
    <property type="project" value="UniProtKB-KW"/>
</dbReference>
<protein>
    <submittedName>
        <fullName evidence="6">Oxygenase</fullName>
    </submittedName>
</protein>
<keyword evidence="3" id="KW-0223">Dioxygenase</keyword>
<dbReference type="PROSITE" id="PS51257">
    <property type="entry name" value="PROKAR_LIPOPROTEIN"/>
    <property type="match status" value="1"/>
</dbReference>
<dbReference type="GO" id="GO:0006631">
    <property type="term" value="P:fatty acid metabolic process"/>
    <property type="evidence" value="ECO:0007669"/>
    <property type="project" value="UniProtKB-ARBA"/>
</dbReference>
<dbReference type="Gene3D" id="1.10.640.10">
    <property type="entry name" value="Haem peroxidase domain superfamily, animal type"/>
    <property type="match status" value="1"/>
</dbReference>
<keyword evidence="1" id="KW-0479">Metal-binding</keyword>
<dbReference type="PANTHER" id="PTHR11903:SF11">
    <property type="entry name" value="ALPHA-DIOXYGENASE 1"/>
    <property type="match status" value="1"/>
</dbReference>
<dbReference type="GO" id="GO:0016702">
    <property type="term" value="F:oxidoreductase activity, acting on single donors with incorporation of molecular oxygen, incorporation of two atoms of oxygen"/>
    <property type="evidence" value="ECO:0007669"/>
    <property type="project" value="TreeGrafter"/>
</dbReference>
<dbReference type="Proteomes" id="UP000321933">
    <property type="component" value="Unassembled WGS sequence"/>
</dbReference>
<dbReference type="Pfam" id="PF03098">
    <property type="entry name" value="An_peroxidase"/>
    <property type="match status" value="3"/>
</dbReference>
<dbReference type="GO" id="GO:0004601">
    <property type="term" value="F:peroxidase activity"/>
    <property type="evidence" value="ECO:0007669"/>
    <property type="project" value="InterPro"/>
</dbReference>
<name>A0A5C8ZSY2_9GAMM</name>
<dbReference type="GO" id="GO:0006952">
    <property type="term" value="P:defense response"/>
    <property type="evidence" value="ECO:0007669"/>
    <property type="project" value="UniProtKB-KW"/>
</dbReference>